<dbReference type="EMBL" id="JAROYP010000001">
    <property type="protein sequence ID" value="MDH5159841.1"/>
    <property type="molecule type" value="Genomic_DNA"/>
</dbReference>
<dbReference type="InterPro" id="IPR007630">
    <property type="entry name" value="RNA_pol_sigma70_r4"/>
</dbReference>
<dbReference type="CDD" id="cd06171">
    <property type="entry name" value="Sigma70_r4"/>
    <property type="match status" value="1"/>
</dbReference>
<dbReference type="RefSeq" id="WP_280615679.1">
    <property type="nucleotide sequence ID" value="NZ_JAROYP010000001.1"/>
</dbReference>
<reference evidence="2" key="1">
    <citation type="submission" date="2023-03" db="EMBL/GenBank/DDBJ databases">
        <title>Bacterial isolates from washroom surfaces on a university campus.</title>
        <authorList>
            <person name="Holman D.B."/>
            <person name="Gzyl K.E."/>
            <person name="Taheri A.E."/>
        </authorList>
    </citation>
    <scope>NUCLEOTIDE SEQUENCE</scope>
    <source>
        <strain evidence="2">RD03</strain>
    </source>
</reference>
<comment type="caution">
    <text evidence="2">The sequence shown here is derived from an EMBL/GenBank/DDBJ whole genome shotgun (WGS) entry which is preliminary data.</text>
</comment>
<sequence>MGAVKTDFQSKERALDSKYVALDSADGVKLLLGDYNALTQRRYAGDYAACDILIDLSTAIERAGLTDRQREALRLVFVGEYTQVETAQALGVSKQTVNRLISVAAAKVARVYEAWSRMGEGYALTIEEETA</sequence>
<evidence type="ECO:0000313" key="3">
    <source>
        <dbReference type="Proteomes" id="UP001159179"/>
    </source>
</evidence>
<gene>
    <name evidence="2" type="ORF">P5X88_02770</name>
</gene>
<dbReference type="Proteomes" id="UP001159179">
    <property type="component" value="Unassembled WGS sequence"/>
</dbReference>
<protein>
    <submittedName>
        <fullName evidence="2">Sigma factor-like helix-turn-helix DNA-binding protein</fullName>
    </submittedName>
</protein>
<dbReference type="GO" id="GO:0006352">
    <property type="term" value="P:DNA-templated transcription initiation"/>
    <property type="evidence" value="ECO:0007669"/>
    <property type="project" value="InterPro"/>
</dbReference>
<organism evidence="2 3">
    <name type="scientific">Heyndrickxia oleronia</name>
    <dbReference type="NCBI Taxonomy" id="38875"/>
    <lineage>
        <taxon>Bacteria</taxon>
        <taxon>Bacillati</taxon>
        <taxon>Bacillota</taxon>
        <taxon>Bacilli</taxon>
        <taxon>Bacillales</taxon>
        <taxon>Bacillaceae</taxon>
        <taxon>Heyndrickxia</taxon>
    </lineage>
</organism>
<accession>A0AAW6SSN8</accession>
<evidence type="ECO:0000259" key="1">
    <source>
        <dbReference type="Pfam" id="PF04545"/>
    </source>
</evidence>
<dbReference type="GO" id="GO:0003677">
    <property type="term" value="F:DNA binding"/>
    <property type="evidence" value="ECO:0007669"/>
    <property type="project" value="UniProtKB-KW"/>
</dbReference>
<proteinExistence type="predicted"/>
<dbReference type="InterPro" id="IPR036388">
    <property type="entry name" value="WH-like_DNA-bd_sf"/>
</dbReference>
<dbReference type="InterPro" id="IPR013324">
    <property type="entry name" value="RNA_pol_sigma_r3/r4-like"/>
</dbReference>
<name>A0AAW6SSN8_9BACI</name>
<dbReference type="GO" id="GO:0003700">
    <property type="term" value="F:DNA-binding transcription factor activity"/>
    <property type="evidence" value="ECO:0007669"/>
    <property type="project" value="InterPro"/>
</dbReference>
<dbReference type="Gene3D" id="1.10.10.10">
    <property type="entry name" value="Winged helix-like DNA-binding domain superfamily/Winged helix DNA-binding domain"/>
    <property type="match status" value="1"/>
</dbReference>
<feature type="domain" description="RNA polymerase sigma-70 region 4" evidence="1">
    <location>
        <begin position="64"/>
        <end position="108"/>
    </location>
</feature>
<keyword evidence="2" id="KW-0238">DNA-binding</keyword>
<dbReference type="AlphaFoldDB" id="A0AAW6SSN8"/>
<dbReference type="Pfam" id="PF04545">
    <property type="entry name" value="Sigma70_r4"/>
    <property type="match status" value="1"/>
</dbReference>
<evidence type="ECO:0000313" key="2">
    <source>
        <dbReference type="EMBL" id="MDH5159841.1"/>
    </source>
</evidence>
<dbReference type="SUPFAM" id="SSF88659">
    <property type="entry name" value="Sigma3 and sigma4 domains of RNA polymerase sigma factors"/>
    <property type="match status" value="1"/>
</dbReference>